<sequence length="265" mass="30428">MIGIYLVQYDRAGYGESDPNPKRSLRSEACDIEELADHLQLGSKFYIISNSMGSYPTWSCIKHFPHRIQGVAFVAPIINYQWPSLPNNLIEDDKRKKHYGYLMKVARYVPGLLQWWVTRKSSTSSSTTDSKPYTYFTTKDFQLLKNVSGFQFFTAEKLRNRSVFDNLCSDFLVAFSKWDFDPLELISNPLLENGQSCSVHIWQGCEDKFINLKLQRHVAERPIGPNMGALRIMWRVANKLLVLEGHSPGWTVKPRIKECPNLGVG</sequence>
<protein>
    <recommendedName>
        <fullName evidence="3">AB hydrolase-1 domain-containing protein</fullName>
    </recommendedName>
</protein>
<dbReference type="Proteomes" id="UP000823775">
    <property type="component" value="Unassembled WGS sequence"/>
</dbReference>
<feature type="non-terminal residue" evidence="1">
    <location>
        <position position="265"/>
    </location>
</feature>
<organism evidence="1 2">
    <name type="scientific">Datura stramonium</name>
    <name type="common">Jimsonweed</name>
    <name type="synonym">Common thornapple</name>
    <dbReference type="NCBI Taxonomy" id="4076"/>
    <lineage>
        <taxon>Eukaryota</taxon>
        <taxon>Viridiplantae</taxon>
        <taxon>Streptophyta</taxon>
        <taxon>Embryophyta</taxon>
        <taxon>Tracheophyta</taxon>
        <taxon>Spermatophyta</taxon>
        <taxon>Magnoliopsida</taxon>
        <taxon>eudicotyledons</taxon>
        <taxon>Gunneridae</taxon>
        <taxon>Pentapetalae</taxon>
        <taxon>asterids</taxon>
        <taxon>lamiids</taxon>
        <taxon>Solanales</taxon>
        <taxon>Solanaceae</taxon>
        <taxon>Solanoideae</taxon>
        <taxon>Datureae</taxon>
        <taxon>Datura</taxon>
    </lineage>
</organism>
<dbReference type="PANTHER" id="PTHR45763:SF26">
    <property type="entry name" value="AB HYDROLASE-1 DOMAIN-CONTAINING PROTEIN"/>
    <property type="match status" value="1"/>
</dbReference>
<comment type="caution">
    <text evidence="1">The sequence shown here is derived from an EMBL/GenBank/DDBJ whole genome shotgun (WGS) entry which is preliminary data.</text>
</comment>
<accession>A0ABS8S5A2</accession>
<dbReference type="EMBL" id="JACEIK010000292">
    <property type="protein sequence ID" value="MCD7454236.1"/>
    <property type="molecule type" value="Genomic_DNA"/>
</dbReference>
<gene>
    <name evidence="1" type="ORF">HAX54_024022</name>
</gene>
<dbReference type="SUPFAM" id="SSF53474">
    <property type="entry name" value="alpha/beta-Hydrolases"/>
    <property type="match status" value="1"/>
</dbReference>
<keyword evidence="2" id="KW-1185">Reference proteome</keyword>
<proteinExistence type="predicted"/>
<evidence type="ECO:0008006" key="3">
    <source>
        <dbReference type="Google" id="ProtNLM"/>
    </source>
</evidence>
<dbReference type="PANTHER" id="PTHR45763">
    <property type="entry name" value="HYDROLASE, ALPHA/BETA FOLD FAMILY PROTEIN, EXPRESSED-RELATED"/>
    <property type="match status" value="1"/>
</dbReference>
<reference evidence="1 2" key="1">
    <citation type="journal article" date="2021" name="BMC Genomics">
        <title>Datura genome reveals duplications of psychoactive alkaloid biosynthetic genes and high mutation rate following tissue culture.</title>
        <authorList>
            <person name="Rajewski A."/>
            <person name="Carter-House D."/>
            <person name="Stajich J."/>
            <person name="Litt A."/>
        </authorList>
    </citation>
    <scope>NUCLEOTIDE SEQUENCE [LARGE SCALE GENOMIC DNA]</scope>
    <source>
        <strain evidence="1">AR-01</strain>
    </source>
</reference>
<evidence type="ECO:0000313" key="2">
    <source>
        <dbReference type="Proteomes" id="UP000823775"/>
    </source>
</evidence>
<dbReference type="InterPro" id="IPR029058">
    <property type="entry name" value="AB_hydrolase_fold"/>
</dbReference>
<evidence type="ECO:0000313" key="1">
    <source>
        <dbReference type="EMBL" id="MCD7454236.1"/>
    </source>
</evidence>
<name>A0ABS8S5A2_DATST</name>
<dbReference type="Gene3D" id="3.40.50.1820">
    <property type="entry name" value="alpha/beta hydrolase"/>
    <property type="match status" value="1"/>
</dbReference>